<dbReference type="EMBL" id="AGRJ01000175">
    <property type="protein sequence ID" value="EHO50466.1"/>
    <property type="molecule type" value="Genomic_DNA"/>
</dbReference>
<organism evidence="1 2">
    <name type="scientific">Lentilactobacillus kisonensis F0435</name>
    <dbReference type="NCBI Taxonomy" id="797516"/>
    <lineage>
        <taxon>Bacteria</taxon>
        <taxon>Bacillati</taxon>
        <taxon>Bacillota</taxon>
        <taxon>Bacilli</taxon>
        <taxon>Lactobacillales</taxon>
        <taxon>Lactobacillaceae</taxon>
        <taxon>Lentilactobacillus</taxon>
    </lineage>
</organism>
<dbReference type="STRING" id="797516.HMPREF9104_02004"/>
<sequence length="74" mass="8774">MDEIRMKGRGKKSRVSLFDLEIIWLKRVRLSRIKVEASSEVYAKIGNSFQQCPPFRFLILMSHPDFYSNIMAFF</sequence>
<protein>
    <submittedName>
        <fullName evidence="1">Uncharacterized protein</fullName>
    </submittedName>
</protein>
<accession>H1LHB4</accession>
<evidence type="ECO:0000313" key="2">
    <source>
        <dbReference type="Proteomes" id="UP000005025"/>
    </source>
</evidence>
<name>H1LHB4_9LACO</name>
<evidence type="ECO:0000313" key="1">
    <source>
        <dbReference type="EMBL" id="EHO50466.1"/>
    </source>
</evidence>
<dbReference type="AlphaFoldDB" id="H1LHB4"/>
<reference evidence="1 2" key="1">
    <citation type="submission" date="2011-09" db="EMBL/GenBank/DDBJ databases">
        <authorList>
            <person name="Weinstock G."/>
            <person name="Sodergren E."/>
            <person name="Clifton S."/>
            <person name="Fulton L."/>
            <person name="Fulton B."/>
            <person name="Courtney L."/>
            <person name="Fronick C."/>
            <person name="Harrison M."/>
            <person name="Strong C."/>
            <person name="Farmer C."/>
            <person name="Delahaunty K."/>
            <person name="Markovic C."/>
            <person name="Hall O."/>
            <person name="Minx P."/>
            <person name="Tomlinson C."/>
            <person name="Mitreva M."/>
            <person name="Hou S."/>
            <person name="Chen J."/>
            <person name="Wollam A."/>
            <person name="Pepin K.H."/>
            <person name="Johnson M."/>
            <person name="Bhonagiri V."/>
            <person name="Zhang X."/>
            <person name="Suruliraj S."/>
            <person name="Warren W."/>
            <person name="Chinwalla A."/>
            <person name="Mardis E.R."/>
            <person name="Wilson R.K."/>
        </authorList>
    </citation>
    <scope>NUCLEOTIDE SEQUENCE [LARGE SCALE GENOMIC DNA]</scope>
    <source>
        <strain evidence="1 2">F0435</strain>
    </source>
</reference>
<comment type="caution">
    <text evidence="1">The sequence shown here is derived from an EMBL/GenBank/DDBJ whole genome shotgun (WGS) entry which is preliminary data.</text>
</comment>
<proteinExistence type="predicted"/>
<dbReference type="HOGENOM" id="CLU_2683214_0_0_9"/>
<dbReference type="Proteomes" id="UP000005025">
    <property type="component" value="Unassembled WGS sequence"/>
</dbReference>
<gene>
    <name evidence="1" type="ORF">HMPREF9104_02004</name>
</gene>